<organism evidence="12 13">
    <name type="scientific">Aromatoleum bremense</name>
    <dbReference type="NCBI Taxonomy" id="76115"/>
    <lineage>
        <taxon>Bacteria</taxon>
        <taxon>Pseudomonadati</taxon>
        <taxon>Pseudomonadota</taxon>
        <taxon>Betaproteobacteria</taxon>
        <taxon>Rhodocyclales</taxon>
        <taxon>Rhodocyclaceae</taxon>
        <taxon>Aromatoleum</taxon>
    </lineage>
</organism>
<dbReference type="EMBL" id="WTVP01000038">
    <property type="protein sequence ID" value="NMG16521.1"/>
    <property type="molecule type" value="Genomic_DNA"/>
</dbReference>
<accession>A0ABX1NX14</accession>
<evidence type="ECO:0000256" key="8">
    <source>
        <dbReference type="SAM" id="Coils"/>
    </source>
</evidence>
<feature type="domain" description="Methyl-accepting transducer" evidence="10">
    <location>
        <begin position="441"/>
        <end position="677"/>
    </location>
</feature>
<keyword evidence="8" id="KW-0175">Coiled coil</keyword>
<evidence type="ECO:0000256" key="2">
    <source>
        <dbReference type="ARBA" id="ARBA00022692"/>
    </source>
</evidence>
<dbReference type="PANTHER" id="PTHR32089">
    <property type="entry name" value="METHYL-ACCEPTING CHEMOTAXIS PROTEIN MCPB"/>
    <property type="match status" value="1"/>
</dbReference>
<feature type="coiled-coil region" evidence="8">
    <location>
        <begin position="354"/>
        <end position="397"/>
    </location>
</feature>
<dbReference type="Gene3D" id="1.10.287.950">
    <property type="entry name" value="Methyl-accepting chemotaxis protein"/>
    <property type="match status" value="1"/>
</dbReference>
<comment type="similarity">
    <text evidence="6">Belongs to the methyl-accepting chemotaxis (MCP) protein family.</text>
</comment>
<dbReference type="Pfam" id="PF13675">
    <property type="entry name" value="PilJ"/>
    <property type="match status" value="1"/>
</dbReference>
<keyword evidence="2 9" id="KW-0812">Transmembrane</keyword>
<dbReference type="PROSITE" id="PS50885">
    <property type="entry name" value="HAMP"/>
    <property type="match status" value="1"/>
</dbReference>
<gene>
    <name evidence="12" type="ORF">GPA24_13400</name>
</gene>
<name>A0ABX1NX14_9RHOO</name>
<reference evidence="12 13" key="1">
    <citation type="submission" date="2019-12" db="EMBL/GenBank/DDBJ databases">
        <title>Comparative genomics gives insights into the taxonomy of the Azoarcus-Aromatoleum group and reveals separate origins of nif in the plant-associated Azoarcus and non-plant-associated Aromatoleum sub-groups.</title>
        <authorList>
            <person name="Lafos M."/>
            <person name="Maluk M."/>
            <person name="Batista M."/>
            <person name="Junghare M."/>
            <person name="Carmona M."/>
            <person name="Faoro H."/>
            <person name="Cruz L.M."/>
            <person name="Battistoni F."/>
            <person name="De Souza E."/>
            <person name="Pedrosa F."/>
            <person name="Chen W.-M."/>
            <person name="Poole P.S."/>
            <person name="Dixon R.A."/>
            <person name="James E.K."/>
        </authorList>
    </citation>
    <scope>NUCLEOTIDE SEQUENCE [LARGE SCALE GENOMIC DNA]</scope>
    <source>
        <strain evidence="12 13">PbN1</strain>
    </source>
</reference>
<evidence type="ECO:0000256" key="6">
    <source>
        <dbReference type="ARBA" id="ARBA00029447"/>
    </source>
</evidence>
<keyword evidence="5 7" id="KW-0807">Transducer</keyword>
<evidence type="ECO:0000256" key="5">
    <source>
        <dbReference type="ARBA" id="ARBA00023224"/>
    </source>
</evidence>
<evidence type="ECO:0000313" key="13">
    <source>
        <dbReference type="Proteomes" id="UP000633943"/>
    </source>
</evidence>
<comment type="subcellular location">
    <subcellularLocation>
        <location evidence="1">Membrane</location>
        <topology evidence="1">Multi-pass membrane protein</topology>
    </subcellularLocation>
</comment>
<keyword evidence="3 9" id="KW-1133">Transmembrane helix</keyword>
<evidence type="ECO:0000256" key="9">
    <source>
        <dbReference type="SAM" id="Phobius"/>
    </source>
</evidence>
<evidence type="ECO:0000313" key="12">
    <source>
        <dbReference type="EMBL" id="NMG16521.1"/>
    </source>
</evidence>
<keyword evidence="13" id="KW-1185">Reference proteome</keyword>
<dbReference type="InterPro" id="IPR029095">
    <property type="entry name" value="NarX-like_N"/>
</dbReference>
<dbReference type="SUPFAM" id="SSF58104">
    <property type="entry name" value="Methyl-accepting chemotaxis protein (MCP) signaling domain"/>
    <property type="match status" value="1"/>
</dbReference>
<evidence type="ECO:0000256" key="3">
    <source>
        <dbReference type="ARBA" id="ARBA00022989"/>
    </source>
</evidence>
<dbReference type="PANTHER" id="PTHR32089:SF119">
    <property type="entry name" value="METHYL-ACCEPTING CHEMOTAXIS PROTEIN CTPL"/>
    <property type="match status" value="1"/>
</dbReference>
<dbReference type="CDD" id="cd11386">
    <property type="entry name" value="MCP_signal"/>
    <property type="match status" value="1"/>
</dbReference>
<evidence type="ECO:0000256" key="4">
    <source>
        <dbReference type="ARBA" id="ARBA00023136"/>
    </source>
</evidence>
<sequence length="713" mass="75304">MALKLPKLDFSIARTAYVEDAPAATTIMEAPLRRPAAKERKAPAQKHARTASEKIVLLGIAFALTTITGLGLIFHQFRESGNATTYISVAGEMETLSQRIAKAAQLSLQGNPQAFVDLRSGTSRFTELLDTLDQGGSIAGREIPPVPAVAQAGIAALRAAWSETDRNAARLLGQEKILLTLTDAITTLNEEDEQLFQQARQLAQVKLQTNTSGADIAAASTVVMLTQRITKNANALLAPNAIEPQTATALGQDARVLVDLVATIAQATTDPAARARLQGFEAHAQDTLGAVTRIVDNIDVLVRAKQAGRYIFYQDSEALTTHVRALSATLDESVRGLTPATLGIAVVALLGLALLGLMAKINNAEIAARGAEAEALRKNAENEHNLAQQAILRLMNEMGDLADGDLTVRTTVSEDITGAIADSVNYTIEELSVLVRRINDAAGRVTAATESAQSTSNELLDATGRQSREIQEAGAAVQQMARSMTESSELALRSAQVARRSLDSARKGAGAVENTIRGMNDIRGQIQETSKRIKRLGESSQEIGEIVELISDITEQTNVLALNAAIQAASAGEAGRGFTVVAEEVQRLAERSGEATKQIAAIVKTIQTDTKDAVGSMETATRDVVEGAQLSDAAGQALAEIGDVSTETARLIEQISGDTQQQAAAATRVAEAMKEILAVTEQTARGTQQTAVSVGQLADLAVELKGSVSGFKV</sequence>
<dbReference type="PROSITE" id="PS50111">
    <property type="entry name" value="CHEMOTAXIS_TRANSDUC_2"/>
    <property type="match status" value="1"/>
</dbReference>
<evidence type="ECO:0000259" key="10">
    <source>
        <dbReference type="PROSITE" id="PS50111"/>
    </source>
</evidence>
<dbReference type="Pfam" id="PF00015">
    <property type="entry name" value="MCPsignal"/>
    <property type="match status" value="1"/>
</dbReference>
<proteinExistence type="inferred from homology"/>
<dbReference type="Proteomes" id="UP000633943">
    <property type="component" value="Unassembled WGS sequence"/>
</dbReference>
<evidence type="ECO:0000259" key="11">
    <source>
        <dbReference type="PROSITE" id="PS50885"/>
    </source>
</evidence>
<feature type="transmembrane region" description="Helical" evidence="9">
    <location>
        <begin position="55"/>
        <end position="74"/>
    </location>
</feature>
<dbReference type="SMART" id="SM00283">
    <property type="entry name" value="MA"/>
    <property type="match status" value="1"/>
</dbReference>
<dbReference type="RefSeq" id="WP_169203095.1">
    <property type="nucleotide sequence ID" value="NZ_CP059467.1"/>
</dbReference>
<keyword evidence="4 9" id="KW-0472">Membrane</keyword>
<protein>
    <submittedName>
        <fullName evidence="12">Methyl-accepting chemotaxis protein</fullName>
    </submittedName>
</protein>
<evidence type="ECO:0000256" key="1">
    <source>
        <dbReference type="ARBA" id="ARBA00004141"/>
    </source>
</evidence>
<evidence type="ECO:0000256" key="7">
    <source>
        <dbReference type="PROSITE-ProRule" id="PRU00284"/>
    </source>
</evidence>
<feature type="domain" description="HAMP" evidence="11">
    <location>
        <begin position="385"/>
        <end position="436"/>
    </location>
</feature>
<comment type="caution">
    <text evidence="12">The sequence shown here is derived from an EMBL/GenBank/DDBJ whole genome shotgun (WGS) entry which is preliminary data.</text>
</comment>
<dbReference type="InterPro" id="IPR003660">
    <property type="entry name" value="HAMP_dom"/>
</dbReference>
<dbReference type="InterPro" id="IPR004089">
    <property type="entry name" value="MCPsignal_dom"/>
</dbReference>